<evidence type="ECO:0008006" key="5">
    <source>
        <dbReference type="Google" id="ProtNLM"/>
    </source>
</evidence>
<name>A0A9Q1LSF1_9SOLA</name>
<dbReference type="OrthoDB" id="1658418at2759"/>
<evidence type="ECO:0000256" key="1">
    <source>
        <dbReference type="ARBA" id="ARBA00022741"/>
    </source>
</evidence>
<dbReference type="EMBL" id="JAJAGQ010000015">
    <property type="protein sequence ID" value="KAJ8541449.1"/>
    <property type="molecule type" value="Genomic_DNA"/>
</dbReference>
<reference evidence="4" key="1">
    <citation type="journal article" date="2023" name="Proc. Natl. Acad. Sci. U.S.A.">
        <title>Genomic and structural basis for evolution of tropane alkaloid biosynthesis.</title>
        <authorList>
            <person name="Wanga Y.-J."/>
            <person name="Taina T."/>
            <person name="Yua J.-Y."/>
            <person name="Lia J."/>
            <person name="Xua B."/>
            <person name="Chenc J."/>
            <person name="D'Auriad J.C."/>
            <person name="Huanga J.-P."/>
            <person name="Huanga S.-X."/>
        </authorList>
    </citation>
    <scope>NUCLEOTIDE SEQUENCE [LARGE SCALE GENOMIC DNA]</scope>
    <source>
        <strain evidence="4">cv. KIB-2019</strain>
    </source>
</reference>
<dbReference type="GO" id="GO:0005524">
    <property type="term" value="F:ATP binding"/>
    <property type="evidence" value="ECO:0007669"/>
    <property type="project" value="UniProtKB-KW"/>
</dbReference>
<sequence>MFDAAAANARLPSGHNRLEQVVLIIADGWFHEKEATFQGGEVKLSKYLDSFPFPYYVVLRTRTLADLLRQWFELMQQSRD</sequence>
<evidence type="ECO:0000256" key="2">
    <source>
        <dbReference type="ARBA" id="ARBA00022840"/>
    </source>
</evidence>
<dbReference type="GO" id="GO:0000027">
    <property type="term" value="P:ribosomal large subunit assembly"/>
    <property type="evidence" value="ECO:0007669"/>
    <property type="project" value="TreeGrafter"/>
</dbReference>
<dbReference type="PANTHER" id="PTHR48103:SF2">
    <property type="entry name" value="MIDASIN"/>
    <property type="match status" value="1"/>
</dbReference>
<proteinExistence type="predicted"/>
<dbReference type="PANTHER" id="PTHR48103">
    <property type="entry name" value="MIDASIN-RELATED"/>
    <property type="match status" value="1"/>
</dbReference>
<accession>A0A9Q1LSF1</accession>
<dbReference type="GO" id="GO:0005634">
    <property type="term" value="C:nucleus"/>
    <property type="evidence" value="ECO:0007669"/>
    <property type="project" value="TreeGrafter"/>
</dbReference>
<evidence type="ECO:0000313" key="4">
    <source>
        <dbReference type="Proteomes" id="UP001152561"/>
    </source>
</evidence>
<dbReference type="GO" id="GO:0030687">
    <property type="term" value="C:preribosome, large subunit precursor"/>
    <property type="evidence" value="ECO:0007669"/>
    <property type="project" value="TreeGrafter"/>
</dbReference>
<organism evidence="3 4">
    <name type="scientific">Anisodus acutangulus</name>
    <dbReference type="NCBI Taxonomy" id="402998"/>
    <lineage>
        <taxon>Eukaryota</taxon>
        <taxon>Viridiplantae</taxon>
        <taxon>Streptophyta</taxon>
        <taxon>Embryophyta</taxon>
        <taxon>Tracheophyta</taxon>
        <taxon>Spermatophyta</taxon>
        <taxon>Magnoliopsida</taxon>
        <taxon>eudicotyledons</taxon>
        <taxon>Gunneridae</taxon>
        <taxon>Pentapetalae</taxon>
        <taxon>asterids</taxon>
        <taxon>lamiids</taxon>
        <taxon>Solanales</taxon>
        <taxon>Solanaceae</taxon>
        <taxon>Solanoideae</taxon>
        <taxon>Hyoscyameae</taxon>
        <taxon>Anisodus</taxon>
    </lineage>
</organism>
<dbReference type="Proteomes" id="UP001152561">
    <property type="component" value="Unassembled WGS sequence"/>
</dbReference>
<protein>
    <recommendedName>
        <fullName evidence="5">Midasin</fullName>
    </recommendedName>
</protein>
<comment type="caution">
    <text evidence="3">The sequence shown here is derived from an EMBL/GenBank/DDBJ whole genome shotgun (WGS) entry which is preliminary data.</text>
</comment>
<dbReference type="GO" id="GO:0000055">
    <property type="term" value="P:ribosomal large subunit export from nucleus"/>
    <property type="evidence" value="ECO:0007669"/>
    <property type="project" value="TreeGrafter"/>
</dbReference>
<dbReference type="AlphaFoldDB" id="A0A9Q1LSF1"/>
<gene>
    <name evidence="3" type="ORF">K7X08_002265</name>
</gene>
<keyword evidence="2" id="KW-0067">ATP-binding</keyword>
<keyword evidence="4" id="KW-1185">Reference proteome</keyword>
<evidence type="ECO:0000313" key="3">
    <source>
        <dbReference type="EMBL" id="KAJ8541449.1"/>
    </source>
</evidence>
<keyword evidence="1" id="KW-0547">Nucleotide-binding</keyword>